<name>K9VQX1_9CYAN</name>
<evidence type="ECO:0000313" key="1">
    <source>
        <dbReference type="EMBL" id="AFZ10351.1"/>
    </source>
</evidence>
<accession>K9VQX1</accession>
<sequence>MSQHFSAKDGQFPNPLGWQVRTMLIAIAQLVVKGRGIVNPPDFGRLSNDQIYDFIAKFGQAQ</sequence>
<evidence type="ECO:0000313" key="2">
    <source>
        <dbReference type="Proteomes" id="UP000010478"/>
    </source>
</evidence>
<dbReference type="HOGENOM" id="CLU_2899812_0_0_3"/>
<dbReference type="KEGG" id="oni:Osc7112_6167"/>
<dbReference type="EMBL" id="CP003614">
    <property type="protein sequence ID" value="AFZ10351.1"/>
    <property type="molecule type" value="Genomic_DNA"/>
</dbReference>
<dbReference type="Proteomes" id="UP000010478">
    <property type="component" value="Chromosome"/>
</dbReference>
<organism evidence="1 2">
    <name type="scientific">Phormidium nigroviride PCC 7112</name>
    <dbReference type="NCBI Taxonomy" id="179408"/>
    <lineage>
        <taxon>Bacteria</taxon>
        <taxon>Bacillati</taxon>
        <taxon>Cyanobacteriota</taxon>
        <taxon>Cyanophyceae</taxon>
        <taxon>Oscillatoriophycideae</taxon>
        <taxon>Oscillatoriales</taxon>
        <taxon>Oscillatoriaceae</taxon>
        <taxon>Phormidium</taxon>
    </lineage>
</organism>
<dbReference type="RefSeq" id="WP_015179547.1">
    <property type="nucleotide sequence ID" value="NC_019729.1"/>
</dbReference>
<protein>
    <submittedName>
        <fullName evidence="1">Uncharacterized protein</fullName>
    </submittedName>
</protein>
<dbReference type="AlphaFoldDB" id="K9VQX1"/>
<proteinExistence type="predicted"/>
<reference evidence="1 2" key="1">
    <citation type="submission" date="2012-05" db="EMBL/GenBank/DDBJ databases">
        <title>Finished chromosome of genome of Oscillatoria sp. PCC 7112.</title>
        <authorList>
            <consortium name="US DOE Joint Genome Institute"/>
            <person name="Gugger M."/>
            <person name="Coursin T."/>
            <person name="Rippka R."/>
            <person name="Tandeau De Marsac N."/>
            <person name="Huntemann M."/>
            <person name="Wei C.-L."/>
            <person name="Han J."/>
            <person name="Detter J.C."/>
            <person name="Han C."/>
            <person name="Tapia R."/>
            <person name="Davenport K."/>
            <person name="Daligault H."/>
            <person name="Erkkila T."/>
            <person name="Gu W."/>
            <person name="Munk A.C.C."/>
            <person name="Teshima H."/>
            <person name="Xu Y."/>
            <person name="Chain P."/>
            <person name="Chen A."/>
            <person name="Krypides N."/>
            <person name="Mavromatis K."/>
            <person name="Markowitz V."/>
            <person name="Szeto E."/>
            <person name="Ivanova N."/>
            <person name="Mikhailova N."/>
            <person name="Ovchinnikova G."/>
            <person name="Pagani I."/>
            <person name="Pati A."/>
            <person name="Goodwin L."/>
            <person name="Peters L."/>
            <person name="Pitluck S."/>
            <person name="Woyke T."/>
            <person name="Kerfeld C."/>
        </authorList>
    </citation>
    <scope>NUCLEOTIDE SEQUENCE [LARGE SCALE GENOMIC DNA]</scope>
    <source>
        <strain evidence="1 2">PCC 7112</strain>
    </source>
</reference>
<gene>
    <name evidence="1" type="ORF">Osc7112_6167</name>
</gene>
<keyword evidence="2" id="KW-1185">Reference proteome</keyword>